<keyword evidence="1" id="KW-1133">Transmembrane helix</keyword>
<dbReference type="EMBL" id="BK015760">
    <property type="protein sequence ID" value="DAE23848.1"/>
    <property type="molecule type" value="Genomic_DNA"/>
</dbReference>
<feature type="transmembrane region" description="Helical" evidence="1">
    <location>
        <begin position="29"/>
        <end position="47"/>
    </location>
</feature>
<accession>A0A8S5QXP1</accession>
<organism evidence="2">
    <name type="scientific">Siphoviridae sp. ct9lR64</name>
    <dbReference type="NCBI Taxonomy" id="2826178"/>
    <lineage>
        <taxon>Viruses</taxon>
        <taxon>Duplodnaviria</taxon>
        <taxon>Heunggongvirae</taxon>
        <taxon>Uroviricota</taxon>
        <taxon>Caudoviricetes</taxon>
    </lineage>
</organism>
<evidence type="ECO:0000313" key="2">
    <source>
        <dbReference type="EMBL" id="DAE23848.1"/>
    </source>
</evidence>
<keyword evidence="1" id="KW-0812">Transmembrane</keyword>
<sequence length="53" mass="6790">MKFITMWKEYYKEVLIPCWDWFKRYWKEYLLVTCIISLGMGIYYSYLFTKAYY</sequence>
<proteinExistence type="predicted"/>
<reference evidence="2" key="1">
    <citation type="journal article" date="2021" name="Proc. Natl. Acad. Sci. U.S.A.">
        <title>A Catalog of Tens of Thousands of Viruses from Human Metagenomes Reveals Hidden Associations with Chronic Diseases.</title>
        <authorList>
            <person name="Tisza M.J."/>
            <person name="Buck C.B."/>
        </authorList>
    </citation>
    <scope>NUCLEOTIDE SEQUENCE</scope>
    <source>
        <strain evidence="2">Ct9lR64</strain>
    </source>
</reference>
<evidence type="ECO:0000256" key="1">
    <source>
        <dbReference type="SAM" id="Phobius"/>
    </source>
</evidence>
<keyword evidence="1" id="KW-0472">Membrane</keyword>
<protein>
    <submittedName>
        <fullName evidence="2">Uncharacterized protein</fullName>
    </submittedName>
</protein>
<name>A0A8S5QXP1_9CAUD</name>